<accession>A0A917A7C1</accession>
<keyword evidence="1" id="KW-0808">Transferase</keyword>
<dbReference type="OrthoDB" id="9775804at2"/>
<feature type="domain" description="N-acetyltransferase" evidence="3">
    <location>
        <begin position="2"/>
        <end position="145"/>
    </location>
</feature>
<evidence type="ECO:0000256" key="2">
    <source>
        <dbReference type="ARBA" id="ARBA00023315"/>
    </source>
</evidence>
<protein>
    <submittedName>
        <fullName evidence="4">N-acetyltransferase</fullName>
    </submittedName>
</protein>
<evidence type="ECO:0000259" key="3">
    <source>
        <dbReference type="PROSITE" id="PS51186"/>
    </source>
</evidence>
<evidence type="ECO:0000313" key="4">
    <source>
        <dbReference type="EMBL" id="GGE30014.1"/>
    </source>
</evidence>
<evidence type="ECO:0000256" key="1">
    <source>
        <dbReference type="ARBA" id="ARBA00022679"/>
    </source>
</evidence>
<organism evidence="4 5">
    <name type="scientific">Streptococcus himalayensis</name>
    <dbReference type="NCBI Taxonomy" id="1888195"/>
    <lineage>
        <taxon>Bacteria</taxon>
        <taxon>Bacillati</taxon>
        <taxon>Bacillota</taxon>
        <taxon>Bacilli</taxon>
        <taxon>Lactobacillales</taxon>
        <taxon>Streptococcaceae</taxon>
        <taxon>Streptococcus</taxon>
    </lineage>
</organism>
<dbReference type="Pfam" id="PF13673">
    <property type="entry name" value="Acetyltransf_10"/>
    <property type="match status" value="1"/>
</dbReference>
<keyword evidence="2" id="KW-0012">Acyltransferase</keyword>
<dbReference type="CDD" id="cd04301">
    <property type="entry name" value="NAT_SF"/>
    <property type="match status" value="1"/>
</dbReference>
<proteinExistence type="predicted"/>
<gene>
    <name evidence="4" type="ORF">GCM10011510_09130</name>
</gene>
<dbReference type="InterPro" id="IPR045039">
    <property type="entry name" value="NSI-like"/>
</dbReference>
<comment type="caution">
    <text evidence="4">The sequence shown here is derived from an EMBL/GenBank/DDBJ whole genome shotgun (WGS) entry which is preliminary data.</text>
</comment>
<sequence length="145" mass="16483">MITYVKQAKLDITAVLELYRAVEWTNYTQQPQMLEQALANSLLVIAAFDQEKLVGLLRAVGDAASILFVQDILVLSDYQRRGIGRRLMEMLLASYPTIYQLHLLTGREEKTMAFYESLGFKAVDELDCVAYTYPTSHTNLMTLPL</sequence>
<dbReference type="SUPFAM" id="SSF55729">
    <property type="entry name" value="Acyl-CoA N-acyltransferases (Nat)"/>
    <property type="match status" value="1"/>
</dbReference>
<dbReference type="GO" id="GO:0005737">
    <property type="term" value="C:cytoplasm"/>
    <property type="evidence" value="ECO:0007669"/>
    <property type="project" value="TreeGrafter"/>
</dbReference>
<dbReference type="Proteomes" id="UP000660801">
    <property type="component" value="Unassembled WGS sequence"/>
</dbReference>
<dbReference type="PANTHER" id="PTHR43626">
    <property type="entry name" value="ACYL-COA N-ACYLTRANSFERASE"/>
    <property type="match status" value="1"/>
</dbReference>
<dbReference type="PROSITE" id="PS51186">
    <property type="entry name" value="GNAT"/>
    <property type="match status" value="1"/>
</dbReference>
<dbReference type="Gene3D" id="3.40.630.30">
    <property type="match status" value="1"/>
</dbReference>
<dbReference type="RefSeq" id="WP_068993965.1">
    <property type="nucleotide sequence ID" value="NZ_BMJN01000011.1"/>
</dbReference>
<dbReference type="GO" id="GO:0008080">
    <property type="term" value="F:N-acetyltransferase activity"/>
    <property type="evidence" value="ECO:0007669"/>
    <property type="project" value="InterPro"/>
</dbReference>
<dbReference type="InterPro" id="IPR000182">
    <property type="entry name" value="GNAT_dom"/>
</dbReference>
<keyword evidence="5" id="KW-1185">Reference proteome</keyword>
<dbReference type="EMBL" id="BMJN01000011">
    <property type="protein sequence ID" value="GGE30014.1"/>
    <property type="molecule type" value="Genomic_DNA"/>
</dbReference>
<dbReference type="PANTHER" id="PTHR43626:SF4">
    <property type="entry name" value="GCN5-RELATED N-ACETYLTRANSFERASE 2, CHLOROPLASTIC"/>
    <property type="match status" value="1"/>
</dbReference>
<dbReference type="AlphaFoldDB" id="A0A917A7C1"/>
<name>A0A917A7C1_9STRE</name>
<dbReference type="InterPro" id="IPR016181">
    <property type="entry name" value="Acyl_CoA_acyltransferase"/>
</dbReference>
<reference evidence="4" key="2">
    <citation type="submission" date="2020-09" db="EMBL/GenBank/DDBJ databases">
        <authorList>
            <person name="Sun Q."/>
            <person name="Zhou Y."/>
        </authorList>
    </citation>
    <scope>NUCLEOTIDE SEQUENCE</scope>
    <source>
        <strain evidence="4">CGMCC 1.15533</strain>
    </source>
</reference>
<evidence type="ECO:0000313" key="5">
    <source>
        <dbReference type="Proteomes" id="UP000660801"/>
    </source>
</evidence>
<reference evidence="4" key="1">
    <citation type="journal article" date="2014" name="Int. J. Syst. Evol. Microbiol.">
        <title>Complete genome sequence of Corynebacterium casei LMG S-19264T (=DSM 44701T), isolated from a smear-ripened cheese.</title>
        <authorList>
            <consortium name="US DOE Joint Genome Institute (JGI-PGF)"/>
            <person name="Walter F."/>
            <person name="Albersmeier A."/>
            <person name="Kalinowski J."/>
            <person name="Ruckert C."/>
        </authorList>
    </citation>
    <scope>NUCLEOTIDE SEQUENCE</scope>
    <source>
        <strain evidence="4">CGMCC 1.15533</strain>
    </source>
</reference>